<evidence type="ECO:0000259" key="2">
    <source>
        <dbReference type="SMART" id="SM00382"/>
    </source>
</evidence>
<proteinExistence type="predicted"/>
<name>A0A031JV09_9SPHN</name>
<evidence type="ECO:0000313" key="3">
    <source>
        <dbReference type="EMBL" id="EZP80770.1"/>
    </source>
</evidence>
<feature type="domain" description="AAA+ ATPase" evidence="2">
    <location>
        <begin position="22"/>
        <end position="330"/>
    </location>
</feature>
<dbReference type="Proteomes" id="UP000024329">
    <property type="component" value="Unassembled WGS sequence"/>
</dbReference>
<dbReference type="EMBL" id="JFYZ01000015">
    <property type="protein sequence ID" value="EZP80770.1"/>
    <property type="molecule type" value="Genomic_DNA"/>
</dbReference>
<protein>
    <submittedName>
        <fullName evidence="3">Putative ATPase</fullName>
    </submittedName>
</protein>
<organism evidence="3 4">
    <name type="scientific">Novosphingobium resinovorum</name>
    <dbReference type="NCBI Taxonomy" id="158500"/>
    <lineage>
        <taxon>Bacteria</taxon>
        <taxon>Pseudomonadati</taxon>
        <taxon>Pseudomonadota</taxon>
        <taxon>Alphaproteobacteria</taxon>
        <taxon>Sphingomonadales</taxon>
        <taxon>Sphingomonadaceae</taxon>
        <taxon>Novosphingobium</taxon>
    </lineage>
</organism>
<dbReference type="InterPro" id="IPR033186">
    <property type="entry name" value="HerA_C"/>
</dbReference>
<dbReference type="RefSeq" id="WP_036526881.1">
    <property type="nucleotide sequence ID" value="NZ_JFYZ01000015.1"/>
</dbReference>
<dbReference type="STRING" id="158500.BES08_11475"/>
<dbReference type="InterPro" id="IPR027417">
    <property type="entry name" value="P-loop_NTPase"/>
</dbReference>
<dbReference type="SMART" id="SM00382">
    <property type="entry name" value="AAA"/>
    <property type="match status" value="1"/>
</dbReference>
<evidence type="ECO:0000313" key="4">
    <source>
        <dbReference type="Proteomes" id="UP000024329"/>
    </source>
</evidence>
<gene>
    <name evidence="3" type="ORF">BV97_03189</name>
</gene>
<dbReference type="AlphaFoldDB" id="A0A031JV09"/>
<dbReference type="PANTHER" id="PTHR30121">
    <property type="entry name" value="UNCHARACTERIZED PROTEIN YJGR-RELATED"/>
    <property type="match status" value="1"/>
</dbReference>
<feature type="region of interest" description="Disordered" evidence="1">
    <location>
        <begin position="436"/>
        <end position="459"/>
    </location>
</feature>
<accession>A0A031JV09</accession>
<dbReference type="InterPro" id="IPR003593">
    <property type="entry name" value="AAA+_ATPase"/>
</dbReference>
<comment type="caution">
    <text evidence="3">The sequence shown here is derived from an EMBL/GenBank/DDBJ whole genome shotgun (WGS) entry which is preliminary data.</text>
</comment>
<reference evidence="3 4" key="1">
    <citation type="submission" date="2014-03" db="EMBL/GenBank/DDBJ databases">
        <title>Whole genome sequence of Novosphingobium resinovorum KF1.</title>
        <authorList>
            <person name="Gan H.M."/>
            <person name="Gan H.Y."/>
            <person name="Chew T.H."/>
            <person name="Savka M.A."/>
        </authorList>
    </citation>
    <scope>NUCLEOTIDE SEQUENCE [LARGE SCALE GENOMIC DNA]</scope>
    <source>
        <strain evidence="3 4">KF1</strain>
    </source>
</reference>
<dbReference type="PANTHER" id="PTHR30121:SF6">
    <property type="entry name" value="SLR6007 PROTEIN"/>
    <property type="match status" value="1"/>
</dbReference>
<dbReference type="eggNOG" id="COG0433">
    <property type="taxonomic scope" value="Bacteria"/>
</dbReference>
<evidence type="ECO:0000256" key="1">
    <source>
        <dbReference type="SAM" id="MobiDB-lite"/>
    </source>
</evidence>
<dbReference type="InterPro" id="IPR051162">
    <property type="entry name" value="T4SS_component"/>
</dbReference>
<feature type="compositionally biased region" description="Basic and acidic residues" evidence="1">
    <location>
        <begin position="439"/>
        <end position="454"/>
    </location>
</feature>
<sequence length="532" mass="56703">MNEIFLGLGGDGERQVLRLGRANRHGLIAGATGTGKTVTLQTIAEQFSAAGVPVFMADVKGDLSGVCMAGSPQFKNAAILESRAKEIGIADYAYADNPAVFWDIYGEQGHPVRTTISEMGPLLLARLMDLNETQEGVLNIVFRYADEQGLLLLDLEDLQAMLTYVGQNAADLGLKYGNVSKASVGTIQRQLLALESQGAAQFFGEPALEIADFIKCDDQGRGYINVLAADKLMRSPKLYATFLLWLLSELFEVLPEVGDPEKPKLVFFFDEAHLLFDDAPKALQDKVEQVVRLVRSKGVGVYFVTQNPIDIPEEIAGQLGNRVQHALRAFTPRDKRAIKAAAETFRINPALDVEAAITELKVGEALVSTLGDDGAPSVVQRTLVAPPRSRLGPITDKERAIVQSISPFEGKYDTRVDRESAEEVLAAKAADAAATAQEVEEKGRDEVAKQERRSPGLWDGIGGKVAKAAAGAAAASAGSILAQTMQGKKSRASPKASAASAAAGTVGDALGKAIGFPGLGRFARNLIGGLMR</sequence>
<dbReference type="Gene3D" id="3.40.50.300">
    <property type="entry name" value="P-loop containing nucleotide triphosphate hydrolases"/>
    <property type="match status" value="2"/>
</dbReference>
<dbReference type="PATRIC" id="fig|158500.4.peg.3253"/>
<dbReference type="Pfam" id="PF05872">
    <property type="entry name" value="HerA_C"/>
    <property type="match status" value="1"/>
</dbReference>
<dbReference type="SUPFAM" id="SSF52540">
    <property type="entry name" value="P-loop containing nucleoside triphosphate hydrolases"/>
    <property type="match status" value="1"/>
</dbReference>